<name>A0A2S7IT18_9BACT</name>
<feature type="transmembrane region" description="Helical" evidence="1">
    <location>
        <begin position="6"/>
        <end position="23"/>
    </location>
</feature>
<comment type="caution">
    <text evidence="2">The sequence shown here is derived from an EMBL/GenBank/DDBJ whole genome shotgun (WGS) entry which is preliminary data.</text>
</comment>
<dbReference type="Pfam" id="PF05751">
    <property type="entry name" value="FixH"/>
    <property type="match status" value="1"/>
</dbReference>
<dbReference type="OrthoDB" id="1493774at2"/>
<dbReference type="EMBL" id="PTRA01000001">
    <property type="protein sequence ID" value="PQA60844.1"/>
    <property type="molecule type" value="Genomic_DNA"/>
</dbReference>
<keyword evidence="1" id="KW-1133">Transmembrane helix</keyword>
<sequence>MNWGKSIILAFILFGSFIGFLVYRMMRTQVDLVRPDYYQTEMAYQQQIDRVAHTKTAKELVTMQYRPQKQQVQFSVPNTVQEGKIQFFRPSDAKLDFTVAVRPGAAAQTISTETLKTGYWRVKVTWSDGNQEYYTEEEIII</sequence>
<organism evidence="2 3">
    <name type="scientific">Siphonobacter curvatus</name>
    <dbReference type="NCBI Taxonomy" id="2094562"/>
    <lineage>
        <taxon>Bacteria</taxon>
        <taxon>Pseudomonadati</taxon>
        <taxon>Bacteroidota</taxon>
        <taxon>Cytophagia</taxon>
        <taxon>Cytophagales</taxon>
        <taxon>Cytophagaceae</taxon>
        <taxon>Siphonobacter</taxon>
    </lineage>
</organism>
<dbReference type="InterPro" id="IPR008620">
    <property type="entry name" value="FixH"/>
</dbReference>
<dbReference type="Proteomes" id="UP000239590">
    <property type="component" value="Unassembled WGS sequence"/>
</dbReference>
<gene>
    <name evidence="2" type="ORF">C5O19_14885</name>
</gene>
<dbReference type="RefSeq" id="WP_104713558.1">
    <property type="nucleotide sequence ID" value="NZ_PTRA01000001.1"/>
</dbReference>
<keyword evidence="3" id="KW-1185">Reference proteome</keyword>
<evidence type="ECO:0000313" key="3">
    <source>
        <dbReference type="Proteomes" id="UP000239590"/>
    </source>
</evidence>
<accession>A0A2S7IT18</accession>
<evidence type="ECO:0000313" key="2">
    <source>
        <dbReference type="EMBL" id="PQA60844.1"/>
    </source>
</evidence>
<proteinExistence type="predicted"/>
<dbReference type="AlphaFoldDB" id="A0A2S7IT18"/>
<reference evidence="3" key="1">
    <citation type="submission" date="2018-02" db="EMBL/GenBank/DDBJ databases">
        <title>Genome sequencing of Solimonas sp. HR-BB.</title>
        <authorList>
            <person name="Lee Y."/>
            <person name="Jeon C.O."/>
        </authorList>
    </citation>
    <scope>NUCLEOTIDE SEQUENCE [LARGE SCALE GENOMIC DNA]</scope>
    <source>
        <strain evidence="3">HR-U</strain>
    </source>
</reference>
<evidence type="ECO:0000256" key="1">
    <source>
        <dbReference type="SAM" id="Phobius"/>
    </source>
</evidence>
<keyword evidence="1" id="KW-0812">Transmembrane</keyword>
<keyword evidence="1" id="KW-0472">Membrane</keyword>
<protein>
    <submittedName>
        <fullName evidence="2">Nitrogen fixation protein FixH</fullName>
    </submittedName>
</protein>